<dbReference type="InParanoid" id="T1HY98"/>
<dbReference type="VEuPathDB" id="VectorBase:RPRC009018"/>
<keyword evidence="3" id="KW-1185">Reference proteome</keyword>
<feature type="region of interest" description="Disordered" evidence="1">
    <location>
        <begin position="163"/>
        <end position="193"/>
    </location>
</feature>
<dbReference type="Proteomes" id="UP000015103">
    <property type="component" value="Unassembled WGS sequence"/>
</dbReference>
<organism evidence="2 3">
    <name type="scientific">Rhodnius prolixus</name>
    <name type="common">Triatomid bug</name>
    <dbReference type="NCBI Taxonomy" id="13249"/>
    <lineage>
        <taxon>Eukaryota</taxon>
        <taxon>Metazoa</taxon>
        <taxon>Ecdysozoa</taxon>
        <taxon>Arthropoda</taxon>
        <taxon>Hexapoda</taxon>
        <taxon>Insecta</taxon>
        <taxon>Pterygota</taxon>
        <taxon>Neoptera</taxon>
        <taxon>Paraneoptera</taxon>
        <taxon>Hemiptera</taxon>
        <taxon>Heteroptera</taxon>
        <taxon>Panheteroptera</taxon>
        <taxon>Cimicomorpha</taxon>
        <taxon>Reduviidae</taxon>
        <taxon>Triatominae</taxon>
        <taxon>Rhodnius</taxon>
    </lineage>
</organism>
<dbReference type="AlphaFoldDB" id="T1HY98"/>
<dbReference type="HOGENOM" id="CLU_302350_0_0_1"/>
<sequence length="987" mass="114690">MRGKHTEPNFLISHEVFYFTKIAQKYSFIDGGDFEWVASKRKVKRFPSFTLRKPKKKPRRSRKKPDISLMNYVIRSTRVPQYKPVFKFRKSLRRDDFVEMPISAILRDEEIEETCLSELSDDLMKIITERRRFRMFLRQLQQILRKRLRPVDTLEVTFDDEPVKEEKRERTQRKITTASSRKTTPTEKSSITECSSTQNNSFQKLICQFLAETVYVDDKLTNRKKLNDVCDLNSDRSETLMEKKEQHLKRCKKRKLLTSTEQKHAMKILEGLVTDEKLTQRATCFVNNKHSGDKRSDLDFGKKVLDSSDHVKRNVKKKNTCRVVTPVSSGLSILSMKFQSVKQAPRRPVIYRPLPITRMVLKEYLVPKVGLKRRKVCPKKLQKNVHEKEIPVALQDDVKHVGDLIPESLTISSKRLRSRDEKYKLKRFPQEPPRKDLSAKDLAEEEKLKYKKSNEKKRSTQKQEVPRYISCACSLTGASITSTKKKKSRRKKLLDRRNRIYKKDHKGATKSWIDIFYKYGIGKECCLLGLHNRYDEFIRTLKTATKRQSSTVVGDTFDYGKSVSTTPTNLTKPDFRLKMFDELEGSDIEDIDPKLAPLRAFLERAAAVSKKAYKNLPPSIVPEKPKLEPKNILSTAELVIAEIDPTEYLPLSLRTPLTADYSASSVGKESWRPGYSGWAKNRIVPAYKGTWAEIKLADNIRNHMDATDKELFPNKKEKKNKGIEKTVSMIISETKAQVELDKIARKAGEKKVKTASIISRTVSQIKIFVENERLAELARQANIKTRSMEILNNLHNLAALKQKGDKKKSMVIFKPADKPEELKETKLKCKITAYPALCSKIRPPDSTKPILKCDKSLKNKNKTIFSHFYKNLYSLRNISAPFLKSMNTDKSGAEAISRDDVLNLHEAIAGYSFDHYHKNEYKQFQAYLEKTPKIKEKKKAYKSSTEKAFRDECQRNKLYIEKLTRRKNRIDTYFENEAEEKEVRKKF</sequence>
<evidence type="ECO:0000313" key="2">
    <source>
        <dbReference type="EnsemblMetazoa" id="RPRC009018-PA"/>
    </source>
</evidence>
<name>T1HY98_RHOPR</name>
<dbReference type="EMBL" id="ACPB03025598">
    <property type="status" value="NOT_ANNOTATED_CDS"/>
    <property type="molecule type" value="Genomic_DNA"/>
</dbReference>
<accession>T1HY98</accession>
<evidence type="ECO:0000256" key="1">
    <source>
        <dbReference type="SAM" id="MobiDB-lite"/>
    </source>
</evidence>
<dbReference type="EnsemblMetazoa" id="RPRC009018-RA">
    <property type="protein sequence ID" value="RPRC009018-PA"/>
    <property type="gene ID" value="RPRC009018"/>
</dbReference>
<evidence type="ECO:0000313" key="3">
    <source>
        <dbReference type="Proteomes" id="UP000015103"/>
    </source>
</evidence>
<reference evidence="2" key="1">
    <citation type="submission" date="2015-05" db="UniProtKB">
        <authorList>
            <consortium name="EnsemblMetazoa"/>
        </authorList>
    </citation>
    <scope>IDENTIFICATION</scope>
</reference>
<protein>
    <submittedName>
        <fullName evidence="2">Uncharacterized protein</fullName>
    </submittedName>
</protein>
<proteinExistence type="predicted"/>
<feature type="compositionally biased region" description="Polar residues" evidence="1">
    <location>
        <begin position="174"/>
        <end position="193"/>
    </location>
</feature>